<proteinExistence type="predicted"/>
<dbReference type="Proteomes" id="UP001189429">
    <property type="component" value="Unassembled WGS sequence"/>
</dbReference>
<name>A0ABN9YA55_9DINO</name>
<reference evidence="1" key="1">
    <citation type="submission" date="2023-10" db="EMBL/GenBank/DDBJ databases">
        <authorList>
            <person name="Chen Y."/>
            <person name="Shah S."/>
            <person name="Dougan E. K."/>
            <person name="Thang M."/>
            <person name="Chan C."/>
        </authorList>
    </citation>
    <scope>NUCLEOTIDE SEQUENCE [LARGE SCALE GENOMIC DNA]</scope>
</reference>
<sequence length="158" mass="17500">MKWRNSEGGQWTKQAVKEPVETRLYKEARSNHPEIFTKLDIELKELDGAGSGPQACRDGQCITIEFADGSGRCISDDGGLTSDKSMCAVVVMQGGHIKKAEGGDCLDSFSDASPETWCWYGCHDGSNQKFEKEGPVRICAVDDKDRACFRTEKWTLAR</sequence>
<organism evidence="1 2">
    <name type="scientific">Prorocentrum cordatum</name>
    <dbReference type="NCBI Taxonomy" id="2364126"/>
    <lineage>
        <taxon>Eukaryota</taxon>
        <taxon>Sar</taxon>
        <taxon>Alveolata</taxon>
        <taxon>Dinophyceae</taxon>
        <taxon>Prorocentrales</taxon>
        <taxon>Prorocentraceae</taxon>
        <taxon>Prorocentrum</taxon>
    </lineage>
</organism>
<accession>A0ABN9YA55</accession>
<evidence type="ECO:0000313" key="1">
    <source>
        <dbReference type="EMBL" id="CAK0909312.1"/>
    </source>
</evidence>
<dbReference type="InterPro" id="IPR035992">
    <property type="entry name" value="Ricin_B-like_lectins"/>
</dbReference>
<gene>
    <name evidence="1" type="ORF">PCOR1329_LOCUS83754</name>
</gene>
<dbReference type="EMBL" id="CAUYUJ010022171">
    <property type="protein sequence ID" value="CAK0909312.1"/>
    <property type="molecule type" value="Genomic_DNA"/>
</dbReference>
<protein>
    <submittedName>
        <fullName evidence="1">Uncharacterized protein</fullName>
    </submittedName>
</protein>
<dbReference type="SUPFAM" id="SSF50370">
    <property type="entry name" value="Ricin B-like lectins"/>
    <property type="match status" value="1"/>
</dbReference>
<comment type="caution">
    <text evidence="1">The sequence shown here is derived from an EMBL/GenBank/DDBJ whole genome shotgun (WGS) entry which is preliminary data.</text>
</comment>
<evidence type="ECO:0000313" key="2">
    <source>
        <dbReference type="Proteomes" id="UP001189429"/>
    </source>
</evidence>
<keyword evidence="2" id="KW-1185">Reference proteome</keyword>